<evidence type="ECO:0000256" key="1">
    <source>
        <dbReference type="SAM" id="Phobius"/>
    </source>
</evidence>
<evidence type="ECO:0000313" key="2">
    <source>
        <dbReference type="EMBL" id="CAG8628625.1"/>
    </source>
</evidence>
<sequence>MSKANVTSNIIRYNGQVKIWFYIVIGLSVITLGYYLIHFKKIWKNGPYLWVEIFLFLMWLSSGLANGYPIYGGGLVCNTDDYNKKPSQHYYWVWCWSYVASLAVGWINIILFSVSIYFARIILREKKKQAMYDEVIKKEDESYRERRRNEAIQVENELRHVELVHDGNEVGEIIELEELPRRSIGNSM</sequence>
<name>A0A9N9DAQ7_9GLOM</name>
<feature type="transmembrane region" description="Helical" evidence="1">
    <location>
        <begin position="19"/>
        <end position="37"/>
    </location>
</feature>
<dbReference type="EMBL" id="CAJVPV010008277">
    <property type="protein sequence ID" value="CAG8628625.1"/>
    <property type="molecule type" value="Genomic_DNA"/>
</dbReference>
<evidence type="ECO:0000313" key="3">
    <source>
        <dbReference type="Proteomes" id="UP000789342"/>
    </source>
</evidence>
<feature type="transmembrane region" description="Helical" evidence="1">
    <location>
        <begin position="91"/>
        <end position="119"/>
    </location>
</feature>
<dbReference type="AlphaFoldDB" id="A0A9N9DAQ7"/>
<dbReference type="Proteomes" id="UP000789342">
    <property type="component" value="Unassembled WGS sequence"/>
</dbReference>
<feature type="transmembrane region" description="Helical" evidence="1">
    <location>
        <begin position="49"/>
        <end position="71"/>
    </location>
</feature>
<proteinExistence type="predicted"/>
<dbReference type="OrthoDB" id="2310673at2759"/>
<reference evidence="2" key="1">
    <citation type="submission" date="2021-06" db="EMBL/GenBank/DDBJ databases">
        <authorList>
            <person name="Kallberg Y."/>
            <person name="Tangrot J."/>
            <person name="Rosling A."/>
        </authorList>
    </citation>
    <scope>NUCLEOTIDE SEQUENCE</scope>
    <source>
        <strain evidence="2">CL551</strain>
    </source>
</reference>
<organism evidence="2 3">
    <name type="scientific">Acaulospora morrowiae</name>
    <dbReference type="NCBI Taxonomy" id="94023"/>
    <lineage>
        <taxon>Eukaryota</taxon>
        <taxon>Fungi</taxon>
        <taxon>Fungi incertae sedis</taxon>
        <taxon>Mucoromycota</taxon>
        <taxon>Glomeromycotina</taxon>
        <taxon>Glomeromycetes</taxon>
        <taxon>Diversisporales</taxon>
        <taxon>Acaulosporaceae</taxon>
        <taxon>Acaulospora</taxon>
    </lineage>
</organism>
<protein>
    <submittedName>
        <fullName evidence="2">18411_t:CDS:1</fullName>
    </submittedName>
</protein>
<keyword evidence="1" id="KW-0472">Membrane</keyword>
<gene>
    <name evidence="2" type="ORF">AMORRO_LOCUS8986</name>
</gene>
<keyword evidence="1" id="KW-1133">Transmembrane helix</keyword>
<keyword evidence="1" id="KW-0812">Transmembrane</keyword>
<comment type="caution">
    <text evidence="2">The sequence shown here is derived from an EMBL/GenBank/DDBJ whole genome shotgun (WGS) entry which is preliminary data.</text>
</comment>
<accession>A0A9N9DAQ7</accession>
<keyword evidence="3" id="KW-1185">Reference proteome</keyword>